<dbReference type="PATRIC" id="fig|634498.28.peg.261"/>
<reference evidence="1 2" key="1">
    <citation type="journal article" date="2010" name="PLoS ONE">
        <title>The genome sequence of the rumen methanogen Methanobrevibacter ruminantium reveals new possibilities for controlling ruminant methane emissions.</title>
        <authorList>
            <person name="Leahy S.C."/>
            <person name="Kelly W.J."/>
            <person name="Altermann E."/>
            <person name="Ronimus R.S."/>
            <person name="Yeoman C.J."/>
            <person name="Pacheco D.M."/>
            <person name="Li D."/>
            <person name="Kong Z."/>
            <person name="McTavish S."/>
            <person name="Sang C."/>
            <person name="Lambie S.C."/>
            <person name="Janssen P.H."/>
            <person name="Dey D."/>
            <person name="Attwood G.T."/>
        </authorList>
    </citation>
    <scope>NUCLEOTIDE SEQUENCE [LARGE SCALE GENOMIC DNA]</scope>
    <source>
        <strain evidence="2">ATCC 35063 / DSM 1093 / JCM 13430 / OCM 146 / M1</strain>
    </source>
</reference>
<evidence type="ECO:0000313" key="2">
    <source>
        <dbReference type="Proteomes" id="UP000008680"/>
    </source>
</evidence>
<dbReference type="KEGG" id="mru:mru_0257"/>
<dbReference type="EMBL" id="CP001719">
    <property type="protein sequence ID" value="ADC46109.1"/>
    <property type="molecule type" value="Genomic_DNA"/>
</dbReference>
<gene>
    <name evidence="1" type="ordered locus">mru_0257</name>
</gene>
<keyword evidence="2" id="KW-1185">Reference proteome</keyword>
<dbReference type="HOGENOM" id="CLU_2327311_0_0_2"/>
<dbReference type="GeneID" id="8769897"/>
<proteinExistence type="predicted"/>
<accession>D3DZT3</accession>
<dbReference type="RefSeq" id="WP_012955065.1">
    <property type="nucleotide sequence ID" value="NC_013790.1"/>
</dbReference>
<name>D3DZT3_METRM</name>
<organism evidence="1 2">
    <name type="scientific">Methanobrevibacter ruminantium (strain ATCC 35063 / DSM 1093 / JCM 13430 / OCM 146 / M1)</name>
    <name type="common">Methanobacterium ruminantium</name>
    <dbReference type="NCBI Taxonomy" id="634498"/>
    <lineage>
        <taxon>Archaea</taxon>
        <taxon>Methanobacteriati</taxon>
        <taxon>Methanobacteriota</taxon>
        <taxon>Methanomada group</taxon>
        <taxon>Methanobacteria</taxon>
        <taxon>Methanobacteriales</taxon>
        <taxon>Methanobacteriaceae</taxon>
        <taxon>Methanobrevibacter</taxon>
    </lineage>
</organism>
<dbReference type="AlphaFoldDB" id="D3DZT3"/>
<sequence>MNTLKIECSKDDYIIKTAKANSENELKVEVPENWNCDYVNAVLWEEDICEVLEKGDERMLLIPMCGELLLEGVQEDEYIKYICLPVKYQDQMVLIAKI</sequence>
<evidence type="ECO:0000313" key="1">
    <source>
        <dbReference type="EMBL" id="ADC46109.1"/>
    </source>
</evidence>
<protein>
    <submittedName>
        <fullName evidence="1">Uncharacterized protein</fullName>
    </submittedName>
</protein>
<dbReference type="Proteomes" id="UP000008680">
    <property type="component" value="Chromosome"/>
</dbReference>